<comment type="pathway">
    <text evidence="1 5">Carotenoid biosynthesis.</text>
</comment>
<keyword evidence="3 5" id="KW-0125">Carotenoid biosynthesis</keyword>
<evidence type="ECO:0000256" key="4">
    <source>
        <dbReference type="ARBA" id="ARBA00023002"/>
    </source>
</evidence>
<comment type="similarity">
    <text evidence="2 5">Belongs to the carotenoid/retinoid oxidoreductase family.</text>
</comment>
<proteinExistence type="inferred from homology"/>
<protein>
    <submittedName>
        <fullName evidence="7">Phytoene desaturase family protein</fullName>
    </submittedName>
</protein>
<evidence type="ECO:0000313" key="8">
    <source>
        <dbReference type="Proteomes" id="UP001517367"/>
    </source>
</evidence>
<name>A0ABW9JF79_9SPHI</name>
<dbReference type="InterPro" id="IPR036188">
    <property type="entry name" value="FAD/NAD-bd_sf"/>
</dbReference>
<dbReference type="EMBL" id="SRMP02000007">
    <property type="protein sequence ID" value="MFN0290960.1"/>
    <property type="molecule type" value="Genomic_DNA"/>
</dbReference>
<dbReference type="PANTHER" id="PTHR43734">
    <property type="entry name" value="PHYTOENE DESATURASE"/>
    <property type="match status" value="1"/>
</dbReference>
<dbReference type="Proteomes" id="UP001517367">
    <property type="component" value="Unassembled WGS sequence"/>
</dbReference>
<dbReference type="Gene3D" id="3.50.50.60">
    <property type="entry name" value="FAD/NAD(P)-binding domain"/>
    <property type="match status" value="2"/>
</dbReference>
<comment type="caution">
    <text evidence="7">The sequence shown here is derived from an EMBL/GenBank/DDBJ whole genome shotgun (WGS) entry which is preliminary data.</text>
</comment>
<dbReference type="SUPFAM" id="SSF51905">
    <property type="entry name" value="FAD/NAD(P)-binding domain"/>
    <property type="match status" value="1"/>
</dbReference>
<dbReference type="PANTHER" id="PTHR43734:SF1">
    <property type="entry name" value="PHYTOENE DESATURASE"/>
    <property type="match status" value="1"/>
</dbReference>
<evidence type="ECO:0000256" key="3">
    <source>
        <dbReference type="ARBA" id="ARBA00022746"/>
    </source>
</evidence>
<evidence type="ECO:0000259" key="6">
    <source>
        <dbReference type="Pfam" id="PF01593"/>
    </source>
</evidence>
<sequence>MMRKTSPHTVIIGAGFAGLSAAITLADKGHQVTVVEKNKEIGGRARVFKKDGFTFDMGPSWYWMPEVMEQFFNQFGKSTSAYFELKRLEPSYQVIYAKDDVLSVPANYQSLKNAFEEIEKGSSIQLDKFLAEAEYKYNVGINEFVHKPGLSIFEFMELKVMKAAARLDLLQSFAKHVRRYFKSPKLLQLLEFPVLFLGAVPKNIPALYSMMNYADIKLGTWYPMGGFGKLAEAMYLLAVEKGVEFKTGTTVESIEISEYKARKVITSGGDIEADFVIGAGDYHHIDQHLLPMAFRNYSENYWDKRVMAPSCLLYYIGVNKKMPKLQHHNLFFETDFDTHAKAIYETHQWPENPLYYVCCPSKTDASVAPEGMENLFLLIPVAPGLQDTEEIRTKYFDEIVERLEDFCGEAFKENIVSKTTYAYTDFVKDYNAFKGNAYGLANTLGQTAVLKPSIRNKKIKNLYYTGQLTVPGPGVPPAIISGQVVANYIVKHQK</sequence>
<evidence type="ECO:0000313" key="7">
    <source>
        <dbReference type="EMBL" id="MFN0290960.1"/>
    </source>
</evidence>
<evidence type="ECO:0000256" key="5">
    <source>
        <dbReference type="RuleBase" id="RU362075"/>
    </source>
</evidence>
<evidence type="ECO:0000256" key="2">
    <source>
        <dbReference type="ARBA" id="ARBA00006046"/>
    </source>
</evidence>
<dbReference type="NCBIfam" id="TIGR02734">
    <property type="entry name" value="crtI_fam"/>
    <property type="match status" value="1"/>
</dbReference>
<gene>
    <name evidence="7" type="ORF">E5L68_006135</name>
</gene>
<reference evidence="7 8" key="1">
    <citation type="submission" date="2024-12" db="EMBL/GenBank/DDBJ databases">
        <authorList>
            <person name="Hu S."/>
        </authorList>
    </citation>
    <scope>NUCLEOTIDE SEQUENCE [LARGE SCALE GENOMIC DNA]</scope>
    <source>
        <strain evidence="7 8">P-25</strain>
    </source>
</reference>
<dbReference type="InterPro" id="IPR014105">
    <property type="entry name" value="Carotenoid/retinoid_OxRdtase"/>
</dbReference>
<organism evidence="7 8">
    <name type="scientific">Pedobacter helvus</name>
    <dbReference type="NCBI Taxonomy" id="2563444"/>
    <lineage>
        <taxon>Bacteria</taxon>
        <taxon>Pseudomonadati</taxon>
        <taxon>Bacteroidota</taxon>
        <taxon>Sphingobacteriia</taxon>
        <taxon>Sphingobacteriales</taxon>
        <taxon>Sphingobacteriaceae</taxon>
        <taxon>Pedobacter</taxon>
    </lineage>
</organism>
<dbReference type="InterPro" id="IPR002937">
    <property type="entry name" value="Amino_oxidase"/>
</dbReference>
<dbReference type="RefSeq" id="WP_246073656.1">
    <property type="nucleotide sequence ID" value="NZ_SRMP02000007.1"/>
</dbReference>
<dbReference type="Pfam" id="PF01593">
    <property type="entry name" value="Amino_oxidase"/>
    <property type="match status" value="1"/>
</dbReference>
<keyword evidence="8" id="KW-1185">Reference proteome</keyword>
<keyword evidence="4 5" id="KW-0560">Oxidoreductase</keyword>
<accession>A0ABW9JF79</accession>
<evidence type="ECO:0000256" key="1">
    <source>
        <dbReference type="ARBA" id="ARBA00004829"/>
    </source>
</evidence>
<feature type="domain" description="Amine oxidase" evidence="6">
    <location>
        <begin position="16"/>
        <end position="489"/>
    </location>
</feature>